<reference evidence="5 6" key="1">
    <citation type="submission" date="2020-04" db="EMBL/GenBank/DDBJ databases">
        <authorList>
            <person name="De Canck E."/>
        </authorList>
    </citation>
    <scope>NUCLEOTIDE SEQUENCE [LARGE SCALE GENOMIC DNA]</scope>
    <source>
        <strain evidence="5 6">LMG 26690</strain>
    </source>
</reference>
<dbReference type="GO" id="GO:0003677">
    <property type="term" value="F:DNA binding"/>
    <property type="evidence" value="ECO:0007669"/>
    <property type="project" value="UniProtKB-KW"/>
</dbReference>
<feature type="domain" description="HTH gntR-type" evidence="4">
    <location>
        <begin position="3"/>
        <end position="71"/>
    </location>
</feature>
<dbReference type="InterPro" id="IPR050679">
    <property type="entry name" value="Bact_HTH_transcr_reg"/>
</dbReference>
<dbReference type="Proteomes" id="UP000494214">
    <property type="component" value="Unassembled WGS sequence"/>
</dbReference>
<dbReference type="InterPro" id="IPR011663">
    <property type="entry name" value="UTRA"/>
</dbReference>
<dbReference type="InterPro" id="IPR036388">
    <property type="entry name" value="WH-like_DNA-bd_sf"/>
</dbReference>
<dbReference type="AlphaFoldDB" id="A0A6S7A2F1"/>
<evidence type="ECO:0000313" key="5">
    <source>
        <dbReference type="EMBL" id="CAB3707700.1"/>
    </source>
</evidence>
<dbReference type="CDD" id="cd07377">
    <property type="entry name" value="WHTH_GntR"/>
    <property type="match status" value="1"/>
</dbReference>
<sequence length="243" mass="26814">MTRMTAARLTAALSEAIVAGHHKVGDLLPTELELAAQFDTSRHTVRLALQELQQLGLVSRRKNVGTRVESARPAANYKQALTSIEGVVQFGKAHMREVIDVADEVADLTLAQTLGCAGGSRWLRISSLRRNRDDVANPIGWTDAYLDPAYRDIIPRVRDNPQELISSLIEANYGVNIVQIRQDIEAVALPARVAGPLNAEAGSPALRILRSYIDTTRQTIEISVTYHPASRFRLTMSLDRHTD</sequence>
<proteinExistence type="predicted"/>
<dbReference type="PANTHER" id="PTHR44846">
    <property type="entry name" value="MANNOSYL-D-GLYCERATE TRANSPORT/METABOLISM SYSTEM REPRESSOR MNGR-RELATED"/>
    <property type="match status" value="1"/>
</dbReference>
<dbReference type="SMART" id="SM00345">
    <property type="entry name" value="HTH_GNTR"/>
    <property type="match status" value="1"/>
</dbReference>
<gene>
    <name evidence="5" type="primary">dasR</name>
    <name evidence="5" type="ORF">LMG26690_03008</name>
</gene>
<dbReference type="RefSeq" id="WP_175123835.1">
    <property type="nucleotide sequence ID" value="NZ_CADIJM010000005.1"/>
</dbReference>
<dbReference type="Gene3D" id="3.40.1410.10">
    <property type="entry name" value="Chorismate lyase-like"/>
    <property type="match status" value="1"/>
</dbReference>
<dbReference type="InterPro" id="IPR000524">
    <property type="entry name" value="Tscrpt_reg_HTH_GntR"/>
</dbReference>
<evidence type="ECO:0000256" key="2">
    <source>
        <dbReference type="ARBA" id="ARBA00023125"/>
    </source>
</evidence>
<dbReference type="SUPFAM" id="SSF64288">
    <property type="entry name" value="Chorismate lyase-like"/>
    <property type="match status" value="1"/>
</dbReference>
<keyword evidence="1" id="KW-0805">Transcription regulation</keyword>
<dbReference type="SUPFAM" id="SSF46785">
    <property type="entry name" value="Winged helix' DNA-binding domain"/>
    <property type="match status" value="1"/>
</dbReference>
<protein>
    <submittedName>
        <fullName evidence="5">HTH-type transcriptional repressor DasR</fullName>
    </submittedName>
</protein>
<evidence type="ECO:0000313" key="6">
    <source>
        <dbReference type="Proteomes" id="UP000494214"/>
    </source>
</evidence>
<dbReference type="InterPro" id="IPR036390">
    <property type="entry name" value="WH_DNA-bd_sf"/>
</dbReference>
<dbReference type="Gene3D" id="1.10.10.10">
    <property type="entry name" value="Winged helix-like DNA-binding domain superfamily/Winged helix DNA-binding domain"/>
    <property type="match status" value="1"/>
</dbReference>
<keyword evidence="6" id="KW-1185">Reference proteome</keyword>
<dbReference type="GO" id="GO:0003700">
    <property type="term" value="F:DNA-binding transcription factor activity"/>
    <property type="evidence" value="ECO:0007669"/>
    <property type="project" value="InterPro"/>
</dbReference>
<dbReference type="EMBL" id="CADIJM010000005">
    <property type="protein sequence ID" value="CAB3707700.1"/>
    <property type="molecule type" value="Genomic_DNA"/>
</dbReference>
<dbReference type="GO" id="GO:0045892">
    <property type="term" value="P:negative regulation of DNA-templated transcription"/>
    <property type="evidence" value="ECO:0007669"/>
    <property type="project" value="TreeGrafter"/>
</dbReference>
<keyword evidence="2" id="KW-0238">DNA-binding</keyword>
<dbReference type="SMART" id="SM00866">
    <property type="entry name" value="UTRA"/>
    <property type="match status" value="1"/>
</dbReference>
<dbReference type="InterPro" id="IPR028978">
    <property type="entry name" value="Chorismate_lyase_/UTRA_dom_sf"/>
</dbReference>
<dbReference type="PRINTS" id="PR00035">
    <property type="entry name" value="HTHGNTR"/>
</dbReference>
<evidence type="ECO:0000256" key="3">
    <source>
        <dbReference type="ARBA" id="ARBA00023163"/>
    </source>
</evidence>
<keyword evidence="3" id="KW-0804">Transcription</keyword>
<evidence type="ECO:0000259" key="4">
    <source>
        <dbReference type="PROSITE" id="PS50949"/>
    </source>
</evidence>
<dbReference type="PANTHER" id="PTHR44846:SF1">
    <property type="entry name" value="MANNOSYL-D-GLYCERATE TRANSPORT_METABOLISM SYSTEM REPRESSOR MNGR-RELATED"/>
    <property type="match status" value="1"/>
</dbReference>
<dbReference type="Pfam" id="PF07702">
    <property type="entry name" value="UTRA"/>
    <property type="match status" value="1"/>
</dbReference>
<accession>A0A6S7A2F1</accession>
<dbReference type="Pfam" id="PF00392">
    <property type="entry name" value="GntR"/>
    <property type="match status" value="1"/>
</dbReference>
<evidence type="ECO:0000256" key="1">
    <source>
        <dbReference type="ARBA" id="ARBA00023015"/>
    </source>
</evidence>
<dbReference type="PROSITE" id="PS50949">
    <property type="entry name" value="HTH_GNTR"/>
    <property type="match status" value="1"/>
</dbReference>
<name>A0A6S7A2F1_9BURK</name>
<organism evidence="5 6">
    <name type="scientific">Achromobacter animicus</name>
    <dbReference type="NCBI Taxonomy" id="1389935"/>
    <lineage>
        <taxon>Bacteria</taxon>
        <taxon>Pseudomonadati</taxon>
        <taxon>Pseudomonadota</taxon>
        <taxon>Betaproteobacteria</taxon>
        <taxon>Burkholderiales</taxon>
        <taxon>Alcaligenaceae</taxon>
        <taxon>Achromobacter</taxon>
    </lineage>
</organism>